<dbReference type="CDD" id="cd00640">
    <property type="entry name" value="Trp-synth-beta_II"/>
    <property type="match status" value="1"/>
</dbReference>
<dbReference type="NCBIfam" id="TIGR01747">
    <property type="entry name" value="diampropi_NH3ly"/>
    <property type="match status" value="1"/>
</dbReference>
<feature type="domain" description="Tryptophan synthase beta chain-like PALP" evidence="3">
    <location>
        <begin position="40"/>
        <end position="351"/>
    </location>
</feature>
<accession>A0A1J1DU76</accession>
<dbReference type="KEGG" id="dtr:RSDT_0741"/>
<reference evidence="4 5" key="1">
    <citation type="journal article" date="2017" name="ISME J.">
        <title>Genome of 'Ca. Desulfovibrio trichonymphae', an H2-oxidizing bacterium in a tripartite symbiotic system within a protist cell in the termite gut.</title>
        <authorList>
            <person name="Kuwahara H."/>
            <person name="Yuki M."/>
            <person name="Izawa K."/>
            <person name="Ohkuma M."/>
            <person name="Hongoh Y."/>
        </authorList>
    </citation>
    <scope>NUCLEOTIDE SEQUENCE [LARGE SCALE GENOMIC DNA]</scope>
    <source>
        <strain evidence="4 5">Rs-N31</strain>
    </source>
</reference>
<dbReference type="OrthoDB" id="34584at2"/>
<dbReference type="PANTHER" id="PTHR42937">
    <property type="match status" value="1"/>
</dbReference>
<dbReference type="GO" id="GO:0030170">
    <property type="term" value="F:pyridoxal phosphate binding"/>
    <property type="evidence" value="ECO:0007669"/>
    <property type="project" value="InterPro"/>
</dbReference>
<evidence type="ECO:0000313" key="4">
    <source>
        <dbReference type="EMBL" id="BAV92253.1"/>
    </source>
</evidence>
<dbReference type="Gene3D" id="3.40.50.1100">
    <property type="match status" value="3"/>
</dbReference>
<comment type="cofactor">
    <cofactor evidence="1">
        <name>pyridoxal 5'-phosphate</name>
        <dbReference type="ChEBI" id="CHEBI:597326"/>
    </cofactor>
</comment>
<dbReference type="EMBL" id="AP017368">
    <property type="protein sequence ID" value="BAV92253.1"/>
    <property type="molecule type" value="Genomic_DNA"/>
</dbReference>
<dbReference type="GO" id="GO:0008838">
    <property type="term" value="F:diaminopropionate ammonia-lyase activity"/>
    <property type="evidence" value="ECO:0007669"/>
    <property type="project" value="InterPro"/>
</dbReference>
<protein>
    <submittedName>
        <fullName evidence="4">Diaminopropionate ammonia-lyase YgeX</fullName>
    </submittedName>
</protein>
<keyword evidence="2" id="KW-0663">Pyridoxal phosphate</keyword>
<organism evidence="4 5">
    <name type="scientific">Candidatus Desulfovibrio trichonymphae</name>
    <dbReference type="NCBI Taxonomy" id="1725232"/>
    <lineage>
        <taxon>Bacteria</taxon>
        <taxon>Pseudomonadati</taxon>
        <taxon>Thermodesulfobacteriota</taxon>
        <taxon>Desulfovibrionia</taxon>
        <taxon>Desulfovibrionales</taxon>
        <taxon>Desulfovibrionaceae</taxon>
        <taxon>Desulfovibrio</taxon>
    </lineage>
</organism>
<dbReference type="SUPFAM" id="SSF53686">
    <property type="entry name" value="Tryptophan synthase beta subunit-like PLP-dependent enzymes"/>
    <property type="match status" value="1"/>
</dbReference>
<gene>
    <name evidence="4" type="primary">ygeX</name>
    <name evidence="4" type="ORF">RSDT_0741</name>
</gene>
<evidence type="ECO:0000259" key="3">
    <source>
        <dbReference type="Pfam" id="PF00291"/>
    </source>
</evidence>
<proteinExistence type="predicted"/>
<dbReference type="NCBIfam" id="TIGR03528">
    <property type="entry name" value="2_3_DAP_am_ly"/>
    <property type="match status" value="1"/>
</dbReference>
<dbReference type="InterPro" id="IPR001926">
    <property type="entry name" value="TrpB-like_PALP"/>
</dbReference>
<dbReference type="RefSeq" id="WP_096399765.1">
    <property type="nucleotide sequence ID" value="NZ_AP017368.1"/>
</dbReference>
<dbReference type="InterPro" id="IPR036052">
    <property type="entry name" value="TrpB-like_PALP_sf"/>
</dbReference>
<evidence type="ECO:0000256" key="2">
    <source>
        <dbReference type="ARBA" id="ARBA00022898"/>
    </source>
</evidence>
<evidence type="ECO:0000313" key="5">
    <source>
        <dbReference type="Proteomes" id="UP000242645"/>
    </source>
</evidence>
<keyword evidence="5" id="KW-1185">Reference proteome</keyword>
<dbReference type="Pfam" id="PF00291">
    <property type="entry name" value="PALP"/>
    <property type="match status" value="1"/>
</dbReference>
<dbReference type="Proteomes" id="UP000242645">
    <property type="component" value="Chromosome"/>
</dbReference>
<sequence length="406" mass="44168">MSVWMYVNHDRKTAGSGVNIDVLSPACADTVRRYHESFREYKQTPLTSLPGLAAKFKLKSFLVKDESFRYGLNAFKVLGASYAMGRFIADKVGRSMEGMTREELCLPDIRQQAGDITFITTTDGNHGRGLAWTARELGYKAIVFMPEGSAPIRVQNIKAEGAECTVTQFNYDEAVRMSWDLAQKHGYVMVQDTAWEGYTEIPTWIMQGYMTLAFEALEQMRAAGTMPTHCFLQAGVGSFASAVVGYLTAALGDDAPKFIIVEPHKANCIYTSAVAADGRPHNVTGDLHTLMAGLACGEPNTVSWEILRDYATAYVSCPDYIAANGMRVLAAPVGGDKVIISGESGAVTTGLVQWLMEHPAAATQREALGLNSNSSVLVVSTEGDTAPDVYRNVVWFGAHPDNDCQV</sequence>
<dbReference type="PANTHER" id="PTHR42937:SF1">
    <property type="entry name" value="DIAMINOPROPIONATE AMMONIA-LYASE"/>
    <property type="match status" value="1"/>
</dbReference>
<evidence type="ECO:0000256" key="1">
    <source>
        <dbReference type="ARBA" id="ARBA00001933"/>
    </source>
</evidence>
<dbReference type="AlphaFoldDB" id="A0A1J1DU76"/>
<dbReference type="InterPro" id="IPR019871">
    <property type="entry name" value="DiNH2propionate_NH3-lyase_sub"/>
</dbReference>
<name>A0A1J1DU76_9BACT</name>
<dbReference type="InterPro" id="IPR010081">
    <property type="entry name" value="DiNH2opropionate_NH3_lyase"/>
</dbReference>
<dbReference type="NCBIfam" id="NF006058">
    <property type="entry name" value="PRK08206.1"/>
    <property type="match status" value="1"/>
</dbReference>
<keyword evidence="4" id="KW-0456">Lyase</keyword>